<feature type="compositionally biased region" description="Pro residues" evidence="1">
    <location>
        <begin position="10"/>
        <end position="24"/>
    </location>
</feature>
<proteinExistence type="predicted"/>
<keyword evidence="3" id="KW-1185">Reference proteome</keyword>
<dbReference type="EMBL" id="JAMYWD010000002">
    <property type="protein sequence ID" value="KAJ4977916.1"/>
    <property type="molecule type" value="Genomic_DNA"/>
</dbReference>
<gene>
    <name evidence="2" type="ORF">NE237_008696</name>
</gene>
<feature type="compositionally biased region" description="Polar residues" evidence="1">
    <location>
        <begin position="38"/>
        <end position="51"/>
    </location>
</feature>
<organism evidence="2 3">
    <name type="scientific">Protea cynaroides</name>
    <dbReference type="NCBI Taxonomy" id="273540"/>
    <lineage>
        <taxon>Eukaryota</taxon>
        <taxon>Viridiplantae</taxon>
        <taxon>Streptophyta</taxon>
        <taxon>Embryophyta</taxon>
        <taxon>Tracheophyta</taxon>
        <taxon>Spermatophyta</taxon>
        <taxon>Magnoliopsida</taxon>
        <taxon>Proteales</taxon>
        <taxon>Proteaceae</taxon>
        <taxon>Protea</taxon>
    </lineage>
</organism>
<comment type="caution">
    <text evidence="2">The sequence shown here is derived from an EMBL/GenBank/DDBJ whole genome shotgun (WGS) entry which is preliminary data.</text>
</comment>
<sequence>MKQGDLSDVPPFPPPKPPSPPPFPSATNSANPPSPTSTQSENSKLSLSQISPRPRNPSCLQSLKLSHRLVLKKLSTAKIEEVPSLQQAFLLAGFRKSSSTAINLLLVKRVSYFSLTAEPRTTMKMSPSLQLLSQYPL</sequence>
<evidence type="ECO:0000313" key="2">
    <source>
        <dbReference type="EMBL" id="KAJ4977916.1"/>
    </source>
</evidence>
<dbReference type="AlphaFoldDB" id="A0A9Q0KX73"/>
<feature type="region of interest" description="Disordered" evidence="1">
    <location>
        <begin position="1"/>
        <end position="59"/>
    </location>
</feature>
<evidence type="ECO:0000313" key="3">
    <source>
        <dbReference type="Proteomes" id="UP001141806"/>
    </source>
</evidence>
<reference evidence="2" key="1">
    <citation type="journal article" date="2023" name="Plant J.">
        <title>The genome of the king protea, Protea cynaroides.</title>
        <authorList>
            <person name="Chang J."/>
            <person name="Duong T.A."/>
            <person name="Schoeman C."/>
            <person name="Ma X."/>
            <person name="Roodt D."/>
            <person name="Barker N."/>
            <person name="Li Z."/>
            <person name="Van de Peer Y."/>
            <person name="Mizrachi E."/>
        </authorList>
    </citation>
    <scope>NUCLEOTIDE SEQUENCE</scope>
    <source>
        <tissue evidence="2">Young leaves</tissue>
    </source>
</reference>
<dbReference type="Proteomes" id="UP001141806">
    <property type="component" value="Unassembled WGS sequence"/>
</dbReference>
<name>A0A9Q0KX73_9MAGN</name>
<accession>A0A9Q0KX73</accession>
<evidence type="ECO:0000256" key="1">
    <source>
        <dbReference type="SAM" id="MobiDB-lite"/>
    </source>
</evidence>
<protein>
    <submittedName>
        <fullName evidence="2">Uncharacterized protein</fullName>
    </submittedName>
</protein>